<evidence type="ECO:0000313" key="2">
    <source>
        <dbReference type="Proteomes" id="UP001380953"/>
    </source>
</evidence>
<gene>
    <name evidence="1" type="ORF">WKI47_12510</name>
</gene>
<name>A0ACC6PCT0_9BACL</name>
<protein>
    <submittedName>
        <fullName evidence="1">DUF4181 domain-containing protein</fullName>
    </submittedName>
</protein>
<dbReference type="EMBL" id="JBBKAR010000033">
    <property type="protein sequence ID" value="MEJ8304720.1"/>
    <property type="molecule type" value="Genomic_DNA"/>
</dbReference>
<sequence length="127" mass="14687">MLHLAYLYGFAAVGLYLMQALVEKIVLSEAELRTFKTEHLSQTDGYRVYSWGLGIGVFVLIVLWWTVDFMSTNPLVFLTLSLVMAFRGYMERKYIPHTRKHVVSWIVGGLSAAIALLFFLLWLIYFQ</sequence>
<accession>A0ACC6PCT0</accession>
<reference evidence="1" key="1">
    <citation type="submission" date="2024-03" db="EMBL/GenBank/DDBJ databases">
        <title>Whole genome sequecning of epiphytes from Marcgravia umbellata leaves.</title>
        <authorList>
            <person name="Kumar G."/>
            <person name="Savka M.A."/>
        </authorList>
    </citation>
    <scope>NUCLEOTIDE SEQUENCE</scope>
    <source>
        <strain evidence="1">RIT_BL5</strain>
    </source>
</reference>
<organism evidence="1 2">
    <name type="scientific">Saccharibacillus sacchari</name>
    <dbReference type="NCBI Taxonomy" id="456493"/>
    <lineage>
        <taxon>Bacteria</taxon>
        <taxon>Bacillati</taxon>
        <taxon>Bacillota</taxon>
        <taxon>Bacilli</taxon>
        <taxon>Bacillales</taxon>
        <taxon>Paenibacillaceae</taxon>
        <taxon>Saccharibacillus</taxon>
    </lineage>
</organism>
<evidence type="ECO:0000313" key="1">
    <source>
        <dbReference type="EMBL" id="MEJ8304720.1"/>
    </source>
</evidence>
<proteinExistence type="predicted"/>
<dbReference type="Proteomes" id="UP001380953">
    <property type="component" value="Unassembled WGS sequence"/>
</dbReference>
<keyword evidence="2" id="KW-1185">Reference proteome</keyword>
<comment type="caution">
    <text evidence="1">The sequence shown here is derived from an EMBL/GenBank/DDBJ whole genome shotgun (WGS) entry which is preliminary data.</text>
</comment>